<evidence type="ECO:0000256" key="2">
    <source>
        <dbReference type="ARBA" id="ARBA00023315"/>
    </source>
</evidence>
<dbReference type="Pfam" id="PF13302">
    <property type="entry name" value="Acetyltransf_3"/>
    <property type="match status" value="1"/>
</dbReference>
<dbReference type="PRINTS" id="PR00081">
    <property type="entry name" value="GDHRDH"/>
</dbReference>
<dbReference type="HOGENOM" id="CLU_635913_0_0_9"/>
<keyword evidence="1 5" id="KW-0808">Transferase</keyword>
<name>A0A090ZB97_PAEMA</name>
<dbReference type="PANTHER" id="PTHR43792:SF8">
    <property type="entry name" value="[RIBOSOMAL PROTEIN US5]-ALANINE N-ACETYLTRANSFERASE"/>
    <property type="match status" value="1"/>
</dbReference>
<dbReference type="SUPFAM" id="SSF51735">
    <property type="entry name" value="NAD(P)-binding Rossmann-fold domains"/>
    <property type="match status" value="1"/>
</dbReference>
<dbReference type="Gene3D" id="3.40.630.30">
    <property type="match status" value="1"/>
</dbReference>
<evidence type="ECO:0000313" key="6">
    <source>
        <dbReference type="Proteomes" id="UP000029278"/>
    </source>
</evidence>
<gene>
    <name evidence="5" type="ORF">DJ90_3412</name>
</gene>
<keyword evidence="6" id="KW-1185">Reference proteome</keyword>
<feature type="domain" description="N-acetyltransferase" evidence="4">
    <location>
        <begin position="8"/>
        <end position="174"/>
    </location>
</feature>
<keyword evidence="2" id="KW-0012">Acyltransferase</keyword>
<dbReference type="InterPro" id="IPR016181">
    <property type="entry name" value="Acyl_CoA_acyltransferase"/>
</dbReference>
<sequence>MLLQGKRIILKPAAKEDAQSLLDLEVRNRPFFQQFSGKKDGSFYTYEGQADRIGRFLEQSEADQAYLFLIFFPGSDEVIGEVMLTEVARGNLQGCWIGYFLDQAYNGQGYMTEAVRLIVRYAFEELDLHRIEAGVMPHNAASMQVLLKAGFKKEGLARKNVKINGEWRDHQTFAILKEDILPAISGEAKPATGRSFIIFGASKGLGGAFAKALPAAGDTVWIVSRNRPQSLELKDGVRRHWIEADLASPDAGSMIAKALQGAVIDVLIYNVGIWESRGFSPDYDFEKDDPQHISAILQVNLTSAITCIQKLLPNLKQSDRGKIVLIGSTAGLENNHISQVAFAASKFGLRGAANALREHLKPHAIGVTCINPGELATQMPYEAGVEAVWAAYRGAQIPLQDIVELVRFVIHLSNASCIKEINVPAMLDADA</sequence>
<comment type="similarity">
    <text evidence="3">Belongs to the acetyltransferase family. RimJ subfamily.</text>
</comment>
<dbReference type="SUPFAM" id="SSF55729">
    <property type="entry name" value="Acyl-CoA N-acyltransferases (Nat)"/>
    <property type="match status" value="1"/>
</dbReference>
<proteinExistence type="inferred from homology"/>
<dbReference type="InterPro" id="IPR002347">
    <property type="entry name" value="SDR_fam"/>
</dbReference>
<organism evidence="5 6">
    <name type="scientific">Paenibacillus macerans</name>
    <name type="common">Bacillus macerans</name>
    <dbReference type="NCBI Taxonomy" id="44252"/>
    <lineage>
        <taxon>Bacteria</taxon>
        <taxon>Bacillati</taxon>
        <taxon>Bacillota</taxon>
        <taxon>Bacilli</taxon>
        <taxon>Bacillales</taxon>
        <taxon>Paenibacillaceae</taxon>
        <taxon>Paenibacillus</taxon>
    </lineage>
</organism>
<dbReference type="PROSITE" id="PS51186">
    <property type="entry name" value="GNAT"/>
    <property type="match status" value="1"/>
</dbReference>
<dbReference type="InterPro" id="IPR000182">
    <property type="entry name" value="GNAT_dom"/>
</dbReference>
<reference evidence="5 6" key="1">
    <citation type="submission" date="2014-04" db="EMBL/GenBank/DDBJ databases">
        <authorList>
            <person name="Bishop-Lilly K.A."/>
            <person name="Broomall S.M."/>
            <person name="Chain P.S."/>
            <person name="Chertkov O."/>
            <person name="Coyne S.R."/>
            <person name="Daligault H.E."/>
            <person name="Davenport K.W."/>
            <person name="Erkkila T."/>
            <person name="Frey K.G."/>
            <person name="Gibbons H.S."/>
            <person name="Gu W."/>
            <person name="Jaissle J."/>
            <person name="Johnson S.L."/>
            <person name="Koroleva G.I."/>
            <person name="Ladner J.T."/>
            <person name="Lo C.-C."/>
            <person name="Minogue T.D."/>
            <person name="Munk C."/>
            <person name="Palacios G.F."/>
            <person name="Redden C.L."/>
            <person name="Rosenzweig C.N."/>
            <person name="Scholz M.B."/>
            <person name="Teshima H."/>
            <person name="Xu Y."/>
        </authorList>
    </citation>
    <scope>NUCLEOTIDE SEQUENCE [LARGE SCALE GENOMIC DNA]</scope>
    <source>
        <strain evidence="5 6">8244</strain>
    </source>
</reference>
<comment type="caution">
    <text evidence="5">The sequence shown here is derived from an EMBL/GenBank/DDBJ whole genome shotgun (WGS) entry which is preliminary data.</text>
</comment>
<evidence type="ECO:0000259" key="4">
    <source>
        <dbReference type="PROSITE" id="PS51186"/>
    </source>
</evidence>
<dbReference type="STRING" id="44252.DJ90_3412"/>
<dbReference type="GO" id="GO:0008999">
    <property type="term" value="F:protein-N-terminal-alanine acetyltransferase activity"/>
    <property type="evidence" value="ECO:0007669"/>
    <property type="project" value="TreeGrafter"/>
</dbReference>
<dbReference type="Proteomes" id="UP000029278">
    <property type="component" value="Unassembled WGS sequence"/>
</dbReference>
<dbReference type="PATRIC" id="fig|44252.3.peg.3546"/>
<evidence type="ECO:0000313" key="5">
    <source>
        <dbReference type="EMBL" id="KFN07922.1"/>
    </source>
</evidence>
<dbReference type="Gene3D" id="3.40.50.720">
    <property type="entry name" value="NAD(P)-binding Rossmann-like Domain"/>
    <property type="match status" value="1"/>
</dbReference>
<dbReference type="InterPro" id="IPR051531">
    <property type="entry name" value="N-acetyltransferase"/>
</dbReference>
<dbReference type="PANTHER" id="PTHR43792">
    <property type="entry name" value="GNAT FAMILY, PUTATIVE (AFU_ORTHOLOGUE AFUA_3G00765)-RELATED-RELATED"/>
    <property type="match status" value="1"/>
</dbReference>
<dbReference type="GO" id="GO:0005737">
    <property type="term" value="C:cytoplasm"/>
    <property type="evidence" value="ECO:0007669"/>
    <property type="project" value="TreeGrafter"/>
</dbReference>
<protein>
    <submittedName>
        <fullName evidence="5">Acetyltransferase family protein</fullName>
    </submittedName>
</protein>
<dbReference type="CDD" id="cd05233">
    <property type="entry name" value="SDR_c"/>
    <property type="match status" value="1"/>
</dbReference>
<dbReference type="EMBL" id="JMQA01000030">
    <property type="protein sequence ID" value="KFN07922.1"/>
    <property type="molecule type" value="Genomic_DNA"/>
</dbReference>
<accession>A0A090ZB97</accession>
<dbReference type="Pfam" id="PF00106">
    <property type="entry name" value="adh_short"/>
    <property type="match status" value="1"/>
</dbReference>
<evidence type="ECO:0000256" key="3">
    <source>
        <dbReference type="ARBA" id="ARBA00038502"/>
    </source>
</evidence>
<dbReference type="AlphaFoldDB" id="A0A090ZB97"/>
<dbReference type="InterPro" id="IPR036291">
    <property type="entry name" value="NAD(P)-bd_dom_sf"/>
</dbReference>
<evidence type="ECO:0000256" key="1">
    <source>
        <dbReference type="ARBA" id="ARBA00022679"/>
    </source>
</evidence>